<name>A0A653C8C2_CALMS</name>
<feature type="non-terminal residue" evidence="13">
    <location>
        <position position="1"/>
    </location>
</feature>
<feature type="compositionally biased region" description="Low complexity" evidence="12">
    <location>
        <begin position="158"/>
        <end position="169"/>
    </location>
</feature>
<gene>
    <name evidence="13" type="ORF">CALMAC_LOCUS7064</name>
</gene>
<keyword evidence="3" id="KW-0963">Cytoplasm</keyword>
<evidence type="ECO:0000256" key="9">
    <source>
        <dbReference type="ARBA" id="ARBA00046056"/>
    </source>
</evidence>
<dbReference type="Gene3D" id="2.130.10.10">
    <property type="entry name" value="YVTN repeat-like/Quinoprotein amine dehydrogenase"/>
    <property type="match status" value="1"/>
</dbReference>
<dbReference type="SMART" id="SM00320">
    <property type="entry name" value="WD40"/>
    <property type="match status" value="2"/>
</dbReference>
<feature type="compositionally biased region" description="Basic and acidic residues" evidence="12">
    <location>
        <begin position="101"/>
        <end position="123"/>
    </location>
</feature>
<comment type="function">
    <text evidence="9">Microtubule inner protein (MIP) part of the dynein-decorated doublet microtubules (DMTs) in cilia axoneme. Important for proper ciliary and flagellar beating. May act in cooperation with CFAP45 and axonemal dynein subunit DNAH11. May play a role in cell growth and/or survival.</text>
</comment>
<comment type="subunit">
    <text evidence="10">Microtubule inner protein component of sperm flagellar doublet microtubules. Interacts with BRCA2. Interacts with the CCT chaperonin complex. Interacts with HSP70. Interacts with AK8. Interacts with CFAP45. Interacts with DNAI1. Interacts with IQDC.</text>
</comment>
<evidence type="ECO:0000256" key="7">
    <source>
        <dbReference type="ARBA" id="ARBA00029456"/>
    </source>
</evidence>
<dbReference type="PANTHER" id="PTHR13720">
    <property type="entry name" value="WD-40 REPEAT PROTEIN"/>
    <property type="match status" value="1"/>
</dbReference>
<feature type="compositionally biased region" description="Low complexity" evidence="12">
    <location>
        <begin position="201"/>
        <end position="215"/>
    </location>
</feature>
<keyword evidence="4 11" id="KW-0853">WD repeat</keyword>
<dbReference type="PROSITE" id="PS50294">
    <property type="entry name" value="WD_REPEATS_REGION"/>
    <property type="match status" value="1"/>
</dbReference>
<proteinExistence type="inferred from homology"/>
<feature type="compositionally biased region" description="Polar residues" evidence="12">
    <location>
        <begin position="175"/>
        <end position="200"/>
    </location>
</feature>
<evidence type="ECO:0000256" key="5">
    <source>
        <dbReference type="ARBA" id="ARBA00022737"/>
    </source>
</evidence>
<dbReference type="AlphaFoldDB" id="A0A653C8C2"/>
<evidence type="ECO:0000256" key="2">
    <source>
        <dbReference type="ARBA" id="ARBA00004496"/>
    </source>
</evidence>
<dbReference type="OrthoDB" id="6252103at2759"/>
<feature type="repeat" description="WD" evidence="11">
    <location>
        <begin position="23"/>
        <end position="64"/>
    </location>
</feature>
<organism evidence="13 14">
    <name type="scientific">Callosobruchus maculatus</name>
    <name type="common">Southern cowpea weevil</name>
    <name type="synonym">Pulse bruchid</name>
    <dbReference type="NCBI Taxonomy" id="64391"/>
    <lineage>
        <taxon>Eukaryota</taxon>
        <taxon>Metazoa</taxon>
        <taxon>Ecdysozoa</taxon>
        <taxon>Arthropoda</taxon>
        <taxon>Hexapoda</taxon>
        <taxon>Insecta</taxon>
        <taxon>Pterygota</taxon>
        <taxon>Neoptera</taxon>
        <taxon>Endopterygota</taxon>
        <taxon>Coleoptera</taxon>
        <taxon>Polyphaga</taxon>
        <taxon>Cucujiformia</taxon>
        <taxon>Chrysomeloidea</taxon>
        <taxon>Chrysomelidae</taxon>
        <taxon>Bruchinae</taxon>
        <taxon>Bruchini</taxon>
        <taxon>Callosobruchus</taxon>
    </lineage>
</organism>
<feature type="repeat" description="WD" evidence="11">
    <location>
        <begin position="1"/>
        <end position="21"/>
    </location>
</feature>
<dbReference type="InterPro" id="IPR050630">
    <property type="entry name" value="WD_repeat_EMAP"/>
</dbReference>
<evidence type="ECO:0000256" key="4">
    <source>
        <dbReference type="ARBA" id="ARBA00022574"/>
    </source>
</evidence>
<evidence type="ECO:0000313" key="14">
    <source>
        <dbReference type="Proteomes" id="UP000410492"/>
    </source>
</evidence>
<evidence type="ECO:0000256" key="11">
    <source>
        <dbReference type="PROSITE-ProRule" id="PRU00221"/>
    </source>
</evidence>
<dbReference type="PANTHER" id="PTHR13720:SF14">
    <property type="entry name" value="CILIA- AND FLAGELLA-ASSOCIATED PROTEIN 52"/>
    <property type="match status" value="1"/>
</dbReference>
<evidence type="ECO:0000256" key="3">
    <source>
        <dbReference type="ARBA" id="ARBA00022490"/>
    </source>
</evidence>
<dbReference type="EMBL" id="CAACVG010007208">
    <property type="protein sequence ID" value="VEN44167.1"/>
    <property type="molecule type" value="Genomic_DNA"/>
</dbReference>
<dbReference type="InterPro" id="IPR001680">
    <property type="entry name" value="WD40_rpt"/>
</dbReference>
<keyword evidence="14" id="KW-1185">Reference proteome</keyword>
<keyword evidence="6" id="KW-0282">Flagellum</keyword>
<dbReference type="InterPro" id="IPR036322">
    <property type="entry name" value="WD40_repeat_dom_sf"/>
</dbReference>
<dbReference type="GO" id="GO:0031514">
    <property type="term" value="C:motile cilium"/>
    <property type="evidence" value="ECO:0007669"/>
    <property type="project" value="UniProtKB-SubCell"/>
</dbReference>
<comment type="similarity">
    <text evidence="7">Belongs to the CFAP52 family.</text>
</comment>
<sequence length="215" mass="23520">SGGSDRKIAYWEVLDGSLVRELEGSNSGTINCLDISHDGDRILSGGNDQLVKLWKYQEGTATHIGLGHAAVITAARFSADDKFLVTCDAAGGIFVWECPRDEQKVEEKPKEEKAVEEKPPSARDEEDIRDLPSVRSQRSDAGEPQPKHPEDCECCRCSTESSRSGGSSKDCCESVRSNTSQKSNKSQVSQRSNQSQKSLPKSQRSKVSVSSKDKK</sequence>
<evidence type="ECO:0000256" key="1">
    <source>
        <dbReference type="ARBA" id="ARBA00004230"/>
    </source>
</evidence>
<keyword evidence="5" id="KW-0677">Repeat</keyword>
<evidence type="ECO:0000256" key="12">
    <source>
        <dbReference type="SAM" id="MobiDB-lite"/>
    </source>
</evidence>
<keyword evidence="6" id="KW-0969">Cilium</keyword>
<evidence type="ECO:0000313" key="13">
    <source>
        <dbReference type="EMBL" id="VEN44167.1"/>
    </source>
</evidence>
<dbReference type="SUPFAM" id="SSF50978">
    <property type="entry name" value="WD40 repeat-like"/>
    <property type="match status" value="1"/>
</dbReference>
<dbReference type="Pfam" id="PF00400">
    <property type="entry name" value="WD40"/>
    <property type="match status" value="2"/>
</dbReference>
<accession>A0A653C8C2</accession>
<feature type="region of interest" description="Disordered" evidence="12">
    <location>
        <begin position="101"/>
        <end position="215"/>
    </location>
</feature>
<dbReference type="PROSITE" id="PS50082">
    <property type="entry name" value="WD_REPEATS_2"/>
    <property type="match status" value="2"/>
</dbReference>
<protein>
    <recommendedName>
        <fullName evidence="8">Cilia- and flagella-associated protein 52</fullName>
    </recommendedName>
</protein>
<reference evidence="13 14" key="1">
    <citation type="submission" date="2019-01" db="EMBL/GenBank/DDBJ databases">
        <authorList>
            <person name="Sayadi A."/>
        </authorList>
    </citation>
    <scope>NUCLEOTIDE SEQUENCE [LARGE SCALE GENOMIC DNA]</scope>
</reference>
<keyword evidence="6" id="KW-0966">Cell projection</keyword>
<dbReference type="GO" id="GO:0005930">
    <property type="term" value="C:axoneme"/>
    <property type="evidence" value="ECO:0007669"/>
    <property type="project" value="UniProtKB-ARBA"/>
</dbReference>
<evidence type="ECO:0000256" key="10">
    <source>
        <dbReference type="ARBA" id="ARBA00047117"/>
    </source>
</evidence>
<feature type="compositionally biased region" description="Basic and acidic residues" evidence="12">
    <location>
        <begin position="129"/>
        <end position="154"/>
    </location>
</feature>
<comment type="subcellular location">
    <subcellularLocation>
        <location evidence="1">Cell projection</location>
        <location evidence="1">Cilium</location>
        <location evidence="1">Flagellum</location>
    </subcellularLocation>
    <subcellularLocation>
        <location evidence="2">Cytoplasm</location>
    </subcellularLocation>
</comment>
<evidence type="ECO:0000256" key="8">
    <source>
        <dbReference type="ARBA" id="ARBA00029552"/>
    </source>
</evidence>
<dbReference type="InterPro" id="IPR015943">
    <property type="entry name" value="WD40/YVTN_repeat-like_dom_sf"/>
</dbReference>
<dbReference type="Proteomes" id="UP000410492">
    <property type="component" value="Unassembled WGS sequence"/>
</dbReference>
<evidence type="ECO:0000256" key="6">
    <source>
        <dbReference type="ARBA" id="ARBA00022846"/>
    </source>
</evidence>